<proteinExistence type="predicted"/>
<feature type="coiled-coil region" evidence="1">
    <location>
        <begin position="49"/>
        <end position="76"/>
    </location>
</feature>
<dbReference type="Proteomes" id="UP001063166">
    <property type="component" value="Unassembled WGS sequence"/>
</dbReference>
<dbReference type="Gene3D" id="3.80.10.10">
    <property type="entry name" value="Ribonuclease Inhibitor"/>
    <property type="match status" value="1"/>
</dbReference>
<dbReference type="EMBL" id="BRPK01000012">
    <property type="protein sequence ID" value="GLB42883.1"/>
    <property type="molecule type" value="Genomic_DNA"/>
</dbReference>
<protein>
    <submittedName>
        <fullName evidence="2">Uncharacterized protein</fullName>
    </submittedName>
</protein>
<dbReference type="InterPro" id="IPR032675">
    <property type="entry name" value="LRR_dom_sf"/>
</dbReference>
<gene>
    <name evidence="2" type="ORF">LshimejAT787_1203320</name>
</gene>
<evidence type="ECO:0000313" key="3">
    <source>
        <dbReference type="Proteomes" id="UP001063166"/>
    </source>
</evidence>
<evidence type="ECO:0000313" key="2">
    <source>
        <dbReference type="EMBL" id="GLB42883.1"/>
    </source>
</evidence>
<name>A0A9P3PVP8_LYOSH</name>
<dbReference type="OrthoDB" id="3515175at2759"/>
<dbReference type="SUPFAM" id="SSF52047">
    <property type="entry name" value="RNI-like"/>
    <property type="match status" value="1"/>
</dbReference>
<keyword evidence="3" id="KW-1185">Reference proteome</keyword>
<reference evidence="2" key="1">
    <citation type="submission" date="2022-07" db="EMBL/GenBank/DDBJ databases">
        <title>The genome of Lyophyllum shimeji provides insight into the initial evolution of ectomycorrhizal fungal genome.</title>
        <authorList>
            <person name="Kobayashi Y."/>
            <person name="Shibata T."/>
            <person name="Hirakawa H."/>
            <person name="Shigenobu S."/>
            <person name="Nishiyama T."/>
            <person name="Yamada A."/>
            <person name="Hasebe M."/>
            <person name="Kawaguchi M."/>
        </authorList>
    </citation>
    <scope>NUCLEOTIDE SEQUENCE</scope>
    <source>
        <strain evidence="2">AT787</strain>
    </source>
</reference>
<keyword evidence="1" id="KW-0175">Coiled coil</keyword>
<sequence>MGQRHQVFLIARVVPHGETKAYYRCVAALHHQWCYGRLPLHATRRMLSLIKKEDNAEIIREELRLLNEKYGRWRQKPLLPDVPCPYTSFLLATSWNLDFSDPLDPYVSGVSLYHAQLDADMGSSEGDNNDGITVIDITDPEDPAYCFVSATGLESEESVPHRVPLSATDYVRAYYPVPSEVDLKEERARLVEDSVQQTIAALDGVKLVELEMLAEAWPQEYRNSLAAQKDEATKAVDDSEVPPVPPPVTADPAAIPSLADLSVRPAVEHALELGETEDIEQLIWLPGKAEAIIEALKPRDPFPDSGLDLLSKTLSKTIRDDVLDLSDTFLSTEQITSLLADFPTVKTLKLSRNPVVTVDTIKSILASTPSLRRLVLLNTQIANADLSNLLSTSPKLFYHLEALVHPLFYSSPTKAPFPSAFAYIGIVRMMRAVAAASLPFFTPALVVQALTDYLSGYLDMLASSSLLTATLAPQAVFSSEVRKEGVTWVTRSVPMVAPPGLRALVGKGGSLRLSMSCIAIGRM</sequence>
<organism evidence="2 3">
    <name type="scientific">Lyophyllum shimeji</name>
    <name type="common">Hon-shimeji</name>
    <name type="synonym">Tricholoma shimeji</name>
    <dbReference type="NCBI Taxonomy" id="47721"/>
    <lineage>
        <taxon>Eukaryota</taxon>
        <taxon>Fungi</taxon>
        <taxon>Dikarya</taxon>
        <taxon>Basidiomycota</taxon>
        <taxon>Agaricomycotina</taxon>
        <taxon>Agaricomycetes</taxon>
        <taxon>Agaricomycetidae</taxon>
        <taxon>Agaricales</taxon>
        <taxon>Tricholomatineae</taxon>
        <taxon>Lyophyllaceae</taxon>
        <taxon>Lyophyllum</taxon>
    </lineage>
</organism>
<comment type="caution">
    <text evidence="2">The sequence shown here is derived from an EMBL/GenBank/DDBJ whole genome shotgun (WGS) entry which is preliminary data.</text>
</comment>
<accession>A0A9P3PVP8</accession>
<evidence type="ECO:0000256" key="1">
    <source>
        <dbReference type="SAM" id="Coils"/>
    </source>
</evidence>
<dbReference type="AlphaFoldDB" id="A0A9P3PVP8"/>